<evidence type="ECO:0000313" key="1">
    <source>
        <dbReference type="EMBL" id="KDO38932.1"/>
    </source>
</evidence>
<accession>A0A067DIU2</accession>
<gene>
    <name evidence="1" type="ORF">CISIN_1g037270mg</name>
</gene>
<name>A0A067DIU2_CITSI</name>
<reference evidence="1 2" key="1">
    <citation type="submission" date="2014-04" db="EMBL/GenBank/DDBJ databases">
        <authorList>
            <consortium name="International Citrus Genome Consortium"/>
            <person name="Gmitter F."/>
            <person name="Chen C."/>
            <person name="Farmerie W."/>
            <person name="Harkins T."/>
            <person name="Desany B."/>
            <person name="Mohiuddin M."/>
            <person name="Kodira C."/>
            <person name="Borodovsky M."/>
            <person name="Lomsadze A."/>
            <person name="Burns P."/>
            <person name="Jenkins J."/>
            <person name="Prochnik S."/>
            <person name="Shu S."/>
            <person name="Chapman J."/>
            <person name="Pitluck S."/>
            <person name="Schmutz J."/>
            <person name="Rokhsar D."/>
        </authorList>
    </citation>
    <scope>NUCLEOTIDE SEQUENCE</scope>
</reference>
<sequence length="132" mass="15237">MIANGLDVDETIRILANKPNCTVIAYSGYLINGFNSVMRDRDSNRVTQNNGVNISAATLQVSSSKDKNYFTNMIEYYGVLVEIWELQYLMTKKFIFKYDWVDSGWVKVDNLGFTIVDLNQVDHKCFMLRLMI</sequence>
<dbReference type="PANTHER" id="PTHR48258">
    <property type="entry name" value="DUF4218 DOMAIN-CONTAINING PROTEIN-RELATED"/>
    <property type="match status" value="1"/>
</dbReference>
<evidence type="ECO:0000313" key="2">
    <source>
        <dbReference type="Proteomes" id="UP000027120"/>
    </source>
</evidence>
<dbReference type="Proteomes" id="UP000027120">
    <property type="component" value="Unassembled WGS sequence"/>
</dbReference>
<dbReference type="EMBL" id="KK787225">
    <property type="protein sequence ID" value="KDO38932.1"/>
    <property type="molecule type" value="Genomic_DNA"/>
</dbReference>
<dbReference type="AlphaFoldDB" id="A0A067DIU2"/>
<protein>
    <recommendedName>
        <fullName evidence="3">DUF4216 domain-containing protein</fullName>
    </recommendedName>
</protein>
<keyword evidence="2" id="KW-1185">Reference proteome</keyword>
<evidence type="ECO:0008006" key="3">
    <source>
        <dbReference type="Google" id="ProtNLM"/>
    </source>
</evidence>
<organism evidence="1 2">
    <name type="scientific">Citrus sinensis</name>
    <name type="common">Sweet orange</name>
    <name type="synonym">Citrus aurantium var. sinensis</name>
    <dbReference type="NCBI Taxonomy" id="2711"/>
    <lineage>
        <taxon>Eukaryota</taxon>
        <taxon>Viridiplantae</taxon>
        <taxon>Streptophyta</taxon>
        <taxon>Embryophyta</taxon>
        <taxon>Tracheophyta</taxon>
        <taxon>Spermatophyta</taxon>
        <taxon>Magnoliopsida</taxon>
        <taxon>eudicotyledons</taxon>
        <taxon>Gunneridae</taxon>
        <taxon>Pentapetalae</taxon>
        <taxon>rosids</taxon>
        <taxon>malvids</taxon>
        <taxon>Sapindales</taxon>
        <taxon>Rutaceae</taxon>
        <taxon>Aurantioideae</taxon>
        <taxon>Citrus</taxon>
    </lineage>
</organism>
<proteinExistence type="predicted"/>
<dbReference type="PANTHER" id="PTHR48258:SF3">
    <property type="entry name" value="FK506-BINDING PROTEIN 4-LIKE ISOFORM X1"/>
    <property type="match status" value="1"/>
</dbReference>